<keyword evidence="2" id="KW-1185">Reference proteome</keyword>
<name>A0A3M7PQG9_BRAPC</name>
<proteinExistence type="predicted"/>
<evidence type="ECO:0000313" key="1">
    <source>
        <dbReference type="EMBL" id="RNA01372.1"/>
    </source>
</evidence>
<gene>
    <name evidence="1" type="ORF">BpHYR1_010596</name>
</gene>
<protein>
    <submittedName>
        <fullName evidence="1">Uncharacterized protein</fullName>
    </submittedName>
</protein>
<comment type="caution">
    <text evidence="1">The sequence shown here is derived from an EMBL/GenBank/DDBJ whole genome shotgun (WGS) entry which is preliminary data.</text>
</comment>
<dbReference type="Proteomes" id="UP000276133">
    <property type="component" value="Unassembled WGS sequence"/>
</dbReference>
<reference evidence="1 2" key="1">
    <citation type="journal article" date="2018" name="Sci. Rep.">
        <title>Genomic signatures of local adaptation to the degree of environmental predictability in rotifers.</title>
        <authorList>
            <person name="Franch-Gras L."/>
            <person name="Hahn C."/>
            <person name="Garcia-Roger E.M."/>
            <person name="Carmona M.J."/>
            <person name="Serra M."/>
            <person name="Gomez A."/>
        </authorList>
    </citation>
    <scope>NUCLEOTIDE SEQUENCE [LARGE SCALE GENOMIC DNA]</scope>
    <source>
        <strain evidence="1">HYR1</strain>
    </source>
</reference>
<accession>A0A3M7PQG9</accession>
<sequence length="78" mass="9321">MGDCRKSFSKKKKEHTFKNQFCCADYLFSHISFSLKSIMKGIIRSIKFYIYQKSTYRSNNMNLNEIYQTFKALTKPKD</sequence>
<dbReference type="AlphaFoldDB" id="A0A3M7PQG9"/>
<organism evidence="1 2">
    <name type="scientific">Brachionus plicatilis</name>
    <name type="common">Marine rotifer</name>
    <name type="synonym">Brachionus muelleri</name>
    <dbReference type="NCBI Taxonomy" id="10195"/>
    <lineage>
        <taxon>Eukaryota</taxon>
        <taxon>Metazoa</taxon>
        <taxon>Spiralia</taxon>
        <taxon>Gnathifera</taxon>
        <taxon>Rotifera</taxon>
        <taxon>Eurotatoria</taxon>
        <taxon>Monogononta</taxon>
        <taxon>Pseudotrocha</taxon>
        <taxon>Ploima</taxon>
        <taxon>Brachionidae</taxon>
        <taxon>Brachionus</taxon>
    </lineage>
</organism>
<evidence type="ECO:0000313" key="2">
    <source>
        <dbReference type="Proteomes" id="UP000276133"/>
    </source>
</evidence>
<dbReference type="EMBL" id="REGN01009359">
    <property type="protein sequence ID" value="RNA01372.1"/>
    <property type="molecule type" value="Genomic_DNA"/>
</dbReference>